<evidence type="ECO:0000313" key="1">
    <source>
        <dbReference type="EMBL" id="GAG01060.1"/>
    </source>
</evidence>
<dbReference type="EMBL" id="BARS01026462">
    <property type="protein sequence ID" value="GAG01060.1"/>
    <property type="molecule type" value="Genomic_DNA"/>
</dbReference>
<organism evidence="1">
    <name type="scientific">marine sediment metagenome</name>
    <dbReference type="NCBI Taxonomy" id="412755"/>
    <lineage>
        <taxon>unclassified sequences</taxon>
        <taxon>metagenomes</taxon>
        <taxon>ecological metagenomes</taxon>
    </lineage>
</organism>
<proteinExistence type="predicted"/>
<reference evidence="1" key="1">
    <citation type="journal article" date="2014" name="Front. Microbiol.">
        <title>High frequency of phylogenetically diverse reductive dehalogenase-homologous genes in deep subseafloor sedimentary metagenomes.</title>
        <authorList>
            <person name="Kawai M."/>
            <person name="Futagami T."/>
            <person name="Toyoda A."/>
            <person name="Takaki Y."/>
            <person name="Nishi S."/>
            <person name="Hori S."/>
            <person name="Arai W."/>
            <person name="Tsubouchi T."/>
            <person name="Morono Y."/>
            <person name="Uchiyama I."/>
            <person name="Ito T."/>
            <person name="Fujiyama A."/>
            <person name="Inagaki F."/>
            <person name="Takami H."/>
        </authorList>
    </citation>
    <scope>NUCLEOTIDE SEQUENCE</scope>
    <source>
        <strain evidence="1">Expedition CK06-06</strain>
    </source>
</reference>
<sequence length="180" mass="21629">MDLRQKRLTGEEWNSLEVPVSKDELKILKLINKGYEDVSLSYNETTSMIGFIKISNDIELYHEYFYDNYFKTSINNFYSKSECPPFKSKKKKRKKKKIKTADKIRIANAHSKIEKVKSKIYEFILINILNKILTKDSHKRSFYYYTLTILKSYNIHNINTILIENIDHILNYYKQHIKKR</sequence>
<comment type="caution">
    <text evidence="1">The sequence shown here is derived from an EMBL/GenBank/DDBJ whole genome shotgun (WGS) entry which is preliminary data.</text>
</comment>
<gene>
    <name evidence="1" type="ORF">S01H1_41694</name>
</gene>
<protein>
    <submittedName>
        <fullName evidence="1">Uncharacterized protein</fullName>
    </submittedName>
</protein>
<dbReference type="AlphaFoldDB" id="X0U674"/>
<accession>X0U674</accession>
<feature type="non-terminal residue" evidence="1">
    <location>
        <position position="180"/>
    </location>
</feature>
<name>X0U674_9ZZZZ</name>